<dbReference type="Proteomes" id="UP000249873">
    <property type="component" value="Chromosome"/>
</dbReference>
<dbReference type="OrthoDB" id="1244544at2"/>
<organism evidence="1 2">
    <name type="scientific">Arcticibacterium luteifluviistationis</name>
    <dbReference type="NCBI Taxonomy" id="1784714"/>
    <lineage>
        <taxon>Bacteria</taxon>
        <taxon>Pseudomonadati</taxon>
        <taxon>Bacteroidota</taxon>
        <taxon>Cytophagia</taxon>
        <taxon>Cytophagales</taxon>
        <taxon>Leadbetterellaceae</taxon>
        <taxon>Arcticibacterium</taxon>
    </lineage>
</organism>
<protein>
    <submittedName>
        <fullName evidence="1">Uncharacterized protein</fullName>
    </submittedName>
</protein>
<dbReference type="KEGG" id="als:DJ013_11450"/>
<evidence type="ECO:0000313" key="1">
    <source>
        <dbReference type="EMBL" id="AWV98754.1"/>
    </source>
</evidence>
<gene>
    <name evidence="1" type="ORF">DJ013_11450</name>
</gene>
<dbReference type="EMBL" id="CP029480">
    <property type="protein sequence ID" value="AWV98754.1"/>
    <property type="molecule type" value="Genomic_DNA"/>
</dbReference>
<sequence>MKSPIVVLLFGIILSLGVDAQVVMKPADAGLQMFLGTDNDRPAVFGVDNEAVMIIDPSYGNIGVNTSFYTGNTLYYPTHAKFHIRTTSTGSNDGSGQGPQLLLDESSTTGYARLRFRNSSLVTTGFTQTGTEINELQGFRRYWDVAAFGGGDSEGEDKLNFFHSGFGNAMSIIGNGRVGINTTSPETTLDVNGFTKSGSESTAYKTKLVNVQETSNCTNNATESIALGVSEHRIISVDVLVNAGAGGWYGPGDRYDDHEYSYKVNGSNLEFNFAAVSGCQFIIRQYRILVTYSSTNLTY</sequence>
<dbReference type="RefSeq" id="WP_111371947.1">
    <property type="nucleotide sequence ID" value="NZ_CP029480.1"/>
</dbReference>
<evidence type="ECO:0000313" key="2">
    <source>
        <dbReference type="Proteomes" id="UP000249873"/>
    </source>
</evidence>
<name>A0A2Z4GC87_9BACT</name>
<reference evidence="1 2" key="1">
    <citation type="submission" date="2018-05" db="EMBL/GenBank/DDBJ databases">
        <title>Complete genome sequence of Arcticibacterium luteifluviistationis SM1504T, a cytophagaceae bacterium isolated from Arctic surface seawater.</title>
        <authorList>
            <person name="Li Y."/>
            <person name="Qin Q.-L."/>
        </authorList>
    </citation>
    <scope>NUCLEOTIDE SEQUENCE [LARGE SCALE GENOMIC DNA]</scope>
    <source>
        <strain evidence="1 2">SM1504</strain>
    </source>
</reference>
<accession>A0A2Z4GC87</accession>
<dbReference type="AlphaFoldDB" id="A0A2Z4GC87"/>
<keyword evidence="2" id="KW-1185">Reference proteome</keyword>
<proteinExistence type="predicted"/>